<evidence type="ECO:0000256" key="4">
    <source>
        <dbReference type="ARBA" id="ARBA00022741"/>
    </source>
</evidence>
<dbReference type="PROSITE" id="PS00675">
    <property type="entry name" value="SIGMA54_INTERACT_1"/>
    <property type="match status" value="1"/>
</dbReference>
<name>A0ABT9E137_9PROT</name>
<evidence type="ECO:0000256" key="10">
    <source>
        <dbReference type="ARBA" id="ARBA00023163"/>
    </source>
</evidence>
<dbReference type="InterPro" id="IPR025943">
    <property type="entry name" value="Sigma_54_int_dom_ATP-bd_2"/>
</dbReference>
<keyword evidence="6 12" id="KW-0902">Two-component regulatory system</keyword>
<dbReference type="Gene3D" id="1.10.8.60">
    <property type="match status" value="1"/>
</dbReference>
<evidence type="ECO:0000259" key="13">
    <source>
        <dbReference type="PROSITE" id="PS50045"/>
    </source>
</evidence>
<reference evidence="14 15" key="1">
    <citation type="submission" date="2023-08" db="EMBL/GenBank/DDBJ databases">
        <title>The draft genome sequence of Paracraurococcus sp. LOR1-02.</title>
        <authorList>
            <person name="Kingkaew E."/>
            <person name="Tanasupawat S."/>
        </authorList>
    </citation>
    <scope>NUCLEOTIDE SEQUENCE [LARGE SCALE GENOMIC DNA]</scope>
    <source>
        <strain evidence="14 15">LOR1-02</strain>
    </source>
</reference>
<keyword evidence="11 12" id="KW-0535">Nitrogen fixation</keyword>
<organism evidence="14 15">
    <name type="scientific">Paracraurococcus lichenis</name>
    <dbReference type="NCBI Taxonomy" id="3064888"/>
    <lineage>
        <taxon>Bacteria</taxon>
        <taxon>Pseudomonadati</taxon>
        <taxon>Pseudomonadota</taxon>
        <taxon>Alphaproteobacteria</taxon>
        <taxon>Acetobacterales</taxon>
        <taxon>Roseomonadaceae</taxon>
        <taxon>Paracraurococcus</taxon>
    </lineage>
</organism>
<dbReference type="PRINTS" id="PR01590">
    <property type="entry name" value="HTHFIS"/>
</dbReference>
<keyword evidence="8 12" id="KW-0238">DNA-binding</keyword>
<evidence type="ECO:0000313" key="14">
    <source>
        <dbReference type="EMBL" id="MDO9709881.1"/>
    </source>
</evidence>
<dbReference type="Gene3D" id="1.10.10.60">
    <property type="entry name" value="Homeodomain-like"/>
    <property type="match status" value="1"/>
</dbReference>
<dbReference type="InterPro" id="IPR010113">
    <property type="entry name" value="Nif-specific_regulatory_prot"/>
</dbReference>
<dbReference type="InterPro" id="IPR029016">
    <property type="entry name" value="GAF-like_dom_sf"/>
</dbReference>
<dbReference type="Pfam" id="PF02954">
    <property type="entry name" value="HTH_8"/>
    <property type="match status" value="1"/>
</dbReference>
<keyword evidence="7 12" id="KW-0805">Transcription regulation</keyword>
<evidence type="ECO:0000313" key="15">
    <source>
        <dbReference type="Proteomes" id="UP001243009"/>
    </source>
</evidence>
<evidence type="ECO:0000256" key="11">
    <source>
        <dbReference type="ARBA" id="ARBA00023231"/>
    </source>
</evidence>
<keyword evidence="5" id="KW-0067">ATP-binding</keyword>
<dbReference type="Pfam" id="PF00158">
    <property type="entry name" value="Sigma54_activat"/>
    <property type="match status" value="1"/>
</dbReference>
<dbReference type="InterPro" id="IPR025662">
    <property type="entry name" value="Sigma_54_int_dom_ATP-bd_1"/>
</dbReference>
<dbReference type="EMBL" id="JAUTWS010000014">
    <property type="protein sequence ID" value="MDO9709881.1"/>
    <property type="molecule type" value="Genomic_DNA"/>
</dbReference>
<dbReference type="InterPro" id="IPR025944">
    <property type="entry name" value="Sigma_54_int_dom_CS"/>
</dbReference>
<dbReference type="PROSITE" id="PS00676">
    <property type="entry name" value="SIGMA54_INTERACT_2"/>
    <property type="match status" value="1"/>
</dbReference>
<evidence type="ECO:0000256" key="8">
    <source>
        <dbReference type="ARBA" id="ARBA00023125"/>
    </source>
</evidence>
<feature type="domain" description="Sigma-54 factor interaction" evidence="13">
    <location>
        <begin position="219"/>
        <end position="447"/>
    </location>
</feature>
<dbReference type="PROSITE" id="PS50045">
    <property type="entry name" value="SIGMA54_INTERACT_4"/>
    <property type="match status" value="1"/>
</dbReference>
<accession>A0ABT9E137</accession>
<protein>
    <recommendedName>
        <fullName evidence="3 12">Nif-specific regulatory protein</fullName>
    </recommendedName>
</protein>
<evidence type="ECO:0000256" key="5">
    <source>
        <dbReference type="ARBA" id="ARBA00022840"/>
    </source>
</evidence>
<dbReference type="RefSeq" id="WP_305104748.1">
    <property type="nucleotide sequence ID" value="NZ_JAUTWS010000014.1"/>
</dbReference>
<evidence type="ECO:0000256" key="1">
    <source>
        <dbReference type="ARBA" id="ARBA00002167"/>
    </source>
</evidence>
<gene>
    <name evidence="14" type="primary">nifA</name>
    <name evidence="14" type="ORF">Q7A36_16125</name>
</gene>
<dbReference type="InterPro" id="IPR058031">
    <property type="entry name" value="AAA_lid_NorR"/>
</dbReference>
<dbReference type="CDD" id="cd00009">
    <property type="entry name" value="AAA"/>
    <property type="match status" value="1"/>
</dbReference>
<dbReference type="InterPro" id="IPR002078">
    <property type="entry name" value="Sigma_54_int"/>
</dbReference>
<dbReference type="SUPFAM" id="SSF52540">
    <property type="entry name" value="P-loop containing nucleoside triphosphate hydrolases"/>
    <property type="match status" value="1"/>
</dbReference>
<dbReference type="SMART" id="SM00382">
    <property type="entry name" value="AAA"/>
    <property type="match status" value="1"/>
</dbReference>
<dbReference type="PANTHER" id="PTHR32071">
    <property type="entry name" value="TRANSCRIPTIONAL REGULATORY PROTEIN"/>
    <property type="match status" value="1"/>
</dbReference>
<evidence type="ECO:0000256" key="12">
    <source>
        <dbReference type="RuleBase" id="RU368029"/>
    </source>
</evidence>
<dbReference type="InterPro" id="IPR003018">
    <property type="entry name" value="GAF"/>
</dbReference>
<evidence type="ECO:0000256" key="3">
    <source>
        <dbReference type="ARBA" id="ARBA00015308"/>
    </source>
</evidence>
<evidence type="ECO:0000256" key="9">
    <source>
        <dbReference type="ARBA" id="ARBA00023159"/>
    </source>
</evidence>
<dbReference type="InterPro" id="IPR003593">
    <property type="entry name" value="AAA+_ATPase"/>
</dbReference>
<dbReference type="PROSITE" id="PS00688">
    <property type="entry name" value="SIGMA54_INTERACT_3"/>
    <property type="match status" value="1"/>
</dbReference>
<dbReference type="SUPFAM" id="SSF55781">
    <property type="entry name" value="GAF domain-like"/>
    <property type="match status" value="1"/>
</dbReference>
<dbReference type="Pfam" id="PF25601">
    <property type="entry name" value="AAA_lid_14"/>
    <property type="match status" value="1"/>
</dbReference>
<dbReference type="NCBIfam" id="TIGR01817">
    <property type="entry name" value="nifA"/>
    <property type="match status" value="1"/>
</dbReference>
<evidence type="ECO:0000256" key="7">
    <source>
        <dbReference type="ARBA" id="ARBA00023015"/>
    </source>
</evidence>
<dbReference type="PANTHER" id="PTHR32071:SF117">
    <property type="entry name" value="PTS-DEPENDENT DIHYDROXYACETONE KINASE OPERON REGULATORY PROTEIN-RELATED"/>
    <property type="match status" value="1"/>
</dbReference>
<evidence type="ECO:0000256" key="6">
    <source>
        <dbReference type="ARBA" id="ARBA00023012"/>
    </source>
</evidence>
<dbReference type="Proteomes" id="UP001243009">
    <property type="component" value="Unassembled WGS sequence"/>
</dbReference>
<keyword evidence="15" id="KW-1185">Reference proteome</keyword>
<keyword evidence="10 12" id="KW-0804">Transcription</keyword>
<comment type="subunit">
    <text evidence="2 12">Interacts with sigma-54.</text>
</comment>
<comment type="function">
    <text evidence="1 12">Required for activation of most nif operons, which are directly involved in nitrogen fixation.</text>
</comment>
<dbReference type="SMART" id="SM00065">
    <property type="entry name" value="GAF"/>
    <property type="match status" value="1"/>
</dbReference>
<dbReference type="Gene3D" id="3.40.50.300">
    <property type="entry name" value="P-loop containing nucleotide triphosphate hydrolases"/>
    <property type="match status" value="1"/>
</dbReference>
<evidence type="ECO:0000256" key="2">
    <source>
        <dbReference type="ARBA" id="ARBA00011135"/>
    </source>
</evidence>
<dbReference type="Pfam" id="PF13185">
    <property type="entry name" value="GAF_2"/>
    <property type="match status" value="1"/>
</dbReference>
<dbReference type="Gene3D" id="3.30.450.40">
    <property type="match status" value="1"/>
</dbReference>
<sequence>MPAVPMATDVEAIPKAPRRSMDLHGIYEISKILCRPDSLPRILKSTLGVLDSFLDMSLGLIVLLDEAGEPELITGGRLNEADAERCFQAMPERAIGQIVVTHVPVVLDDVAAHDEFGPWDTSLWGAPDRRFTFIGVPIRERERTLGLLIIARAWTDHPTIEPDSDIRFLKMVGNLMAQTIRLHRVLARDRDRLLDEQRRMEKARDAAPSAPLPGSIAGIVGRSPQIRAVVEKVRVAARRDVTVLLRGESGTGKELFAQAIHNLSARAQGPFVTLNCAALPESVLESELFGHEKGAFTGALNTRKGRFELADGGTLFLDEIGEISAAFQAKLLRVLQEGEFERVGGSRTLKVNVRLVAATNRNLEEAVAKGTFRADLYYRISVVPVLLPPLRDRRGDIPLLADNFLARFNKENATGIALDRSAYDVLTQCNFPGNVRELENCIRRTATLTPGARIVEHDFACRNDGCLSALLWKPGQPAAPLPVVTRPAPAAKAPEAPCDKAESCAALQGGGRSERDRLVEAMEKTGWVQAKAARLLNLTPRQIGYALRKHGIPIQKL</sequence>
<comment type="caution">
    <text evidence="14">The sequence shown here is derived from an EMBL/GenBank/DDBJ whole genome shotgun (WGS) entry which is preliminary data.</text>
</comment>
<keyword evidence="9 12" id="KW-0010">Activator</keyword>
<dbReference type="InterPro" id="IPR002197">
    <property type="entry name" value="HTH_Fis"/>
</dbReference>
<proteinExistence type="predicted"/>
<keyword evidence="4" id="KW-0547">Nucleotide-binding</keyword>
<dbReference type="InterPro" id="IPR027417">
    <property type="entry name" value="P-loop_NTPase"/>
</dbReference>